<reference evidence="11 12" key="1">
    <citation type="submission" date="2020-08" db="EMBL/GenBank/DDBJ databases">
        <title>Genome sequence of Rhodobacteraceae bacterium Lw-13e.</title>
        <authorList>
            <person name="Poehlein A."/>
            <person name="Wolter L."/>
            <person name="Daniel R."/>
            <person name="Brinkhoff T."/>
        </authorList>
    </citation>
    <scope>NUCLEOTIDE SEQUENCE [LARGE SCALE GENOMIC DNA]</scope>
    <source>
        <strain evidence="11 12">Lw-13e</strain>
    </source>
</reference>
<keyword evidence="3 11" id="KW-0645">Protease</keyword>
<dbReference type="InterPro" id="IPR001431">
    <property type="entry name" value="Pept_M16_Zn_BS"/>
</dbReference>
<evidence type="ECO:0000313" key="12">
    <source>
        <dbReference type="Proteomes" id="UP000283786"/>
    </source>
</evidence>
<dbReference type="Pfam" id="PF05193">
    <property type="entry name" value="Peptidase_M16_C"/>
    <property type="match status" value="1"/>
</dbReference>
<organism evidence="11 12">
    <name type="scientific">Pseudooceanicola algae</name>
    <dbReference type="NCBI Taxonomy" id="1537215"/>
    <lineage>
        <taxon>Bacteria</taxon>
        <taxon>Pseudomonadati</taxon>
        <taxon>Pseudomonadota</taxon>
        <taxon>Alphaproteobacteria</taxon>
        <taxon>Rhodobacterales</taxon>
        <taxon>Paracoccaceae</taxon>
        <taxon>Pseudooceanicola</taxon>
    </lineage>
</organism>
<evidence type="ECO:0000313" key="11">
    <source>
        <dbReference type="EMBL" id="QPM91648.1"/>
    </source>
</evidence>
<dbReference type="EMBL" id="CP060436">
    <property type="protein sequence ID" value="QPM91648.1"/>
    <property type="molecule type" value="Genomic_DNA"/>
</dbReference>
<dbReference type="SUPFAM" id="SSF63411">
    <property type="entry name" value="LuxS/MPP-like metallohydrolase"/>
    <property type="match status" value="2"/>
</dbReference>
<evidence type="ECO:0000256" key="1">
    <source>
        <dbReference type="ARBA" id="ARBA00001947"/>
    </source>
</evidence>
<evidence type="ECO:0000256" key="6">
    <source>
        <dbReference type="ARBA" id="ARBA00022833"/>
    </source>
</evidence>
<accession>A0A418SGC8</accession>
<dbReference type="InterPro" id="IPR007863">
    <property type="entry name" value="Peptidase_M16_C"/>
</dbReference>
<feature type="domain" description="Peptidase M16 C-terminal" evidence="10">
    <location>
        <begin position="198"/>
        <end position="380"/>
    </location>
</feature>
<dbReference type="AlphaFoldDB" id="A0A418SGC8"/>
<dbReference type="KEGG" id="palw:PSAL_029030"/>
<evidence type="ECO:0000256" key="4">
    <source>
        <dbReference type="ARBA" id="ARBA00022723"/>
    </source>
</evidence>
<protein>
    <submittedName>
        <fullName evidence="11">Putative zinc protease</fullName>
        <ecNumber evidence="11">3.4.24.-</ecNumber>
    </submittedName>
</protein>
<dbReference type="InterPro" id="IPR050626">
    <property type="entry name" value="Peptidase_M16"/>
</dbReference>
<evidence type="ECO:0000256" key="3">
    <source>
        <dbReference type="ARBA" id="ARBA00022670"/>
    </source>
</evidence>
<evidence type="ECO:0000256" key="7">
    <source>
        <dbReference type="ARBA" id="ARBA00023049"/>
    </source>
</evidence>
<dbReference type="OrthoDB" id="9811314at2"/>
<dbReference type="Proteomes" id="UP000283786">
    <property type="component" value="Chromosome"/>
</dbReference>
<dbReference type="PROSITE" id="PS00143">
    <property type="entry name" value="INSULINASE"/>
    <property type="match status" value="1"/>
</dbReference>
<evidence type="ECO:0000259" key="10">
    <source>
        <dbReference type="Pfam" id="PF05193"/>
    </source>
</evidence>
<keyword evidence="6" id="KW-0862">Zinc</keyword>
<comment type="similarity">
    <text evidence="2 8">Belongs to the peptidase M16 family.</text>
</comment>
<dbReference type="GO" id="GO:0004222">
    <property type="term" value="F:metalloendopeptidase activity"/>
    <property type="evidence" value="ECO:0007669"/>
    <property type="project" value="InterPro"/>
</dbReference>
<gene>
    <name evidence="11" type="ORF">PSAL_029030</name>
</gene>
<keyword evidence="12" id="KW-1185">Reference proteome</keyword>
<evidence type="ECO:0000256" key="5">
    <source>
        <dbReference type="ARBA" id="ARBA00022801"/>
    </source>
</evidence>
<keyword evidence="5 11" id="KW-0378">Hydrolase</keyword>
<dbReference type="RefSeq" id="WP_119839285.1">
    <property type="nucleotide sequence ID" value="NZ_CP060436.1"/>
</dbReference>
<keyword evidence="7" id="KW-0482">Metalloprotease</keyword>
<name>A0A418SGC8_9RHOB</name>
<dbReference type="EC" id="3.4.24.-" evidence="11"/>
<sequence>MLRRLAAGALTLAIMSTALAAPALSQETTSDLVTDFTLDNGLQVVVIEDHRAPVVVQMVWYRAGSADEQPGVSGIAHFLEHLMFKATDTLETGEFSAVVAENGGTDNAFTSFDTTAYHQRVAADRLPIMMQMEADRMVNLNLTEDVIATERDVILEERNMRIDSDPGALFQEQMRAAQYLNHHYGIPVIGWRHEMEELDLDDAEAFYKTYYAPNNATLIVAGDVTPEGVRALAEEYYGPIPANPDLPDRIRPQEPPQLAERLLRFSDPRIAQPYVTRTYLAPERDSGAQEEAAALVMLSQLLGGGQTGYLTEKLVLEQKIAVYTSAYYSATSLDDTVFGTYVVPAPGTSLEEAEAAMDAALASFVEEGVDEEDLDRIKLQIRAQDIYDRDDVAGLARMYGTALTRGLTIEDIQAWPGILQEVTPDQIIAAAQEVLNRDRAVTGYVMSEETQQ</sequence>
<dbReference type="Gene3D" id="3.30.830.10">
    <property type="entry name" value="Metalloenzyme, LuxS/M16 peptidase-like"/>
    <property type="match status" value="2"/>
</dbReference>
<proteinExistence type="inferred from homology"/>
<comment type="cofactor">
    <cofactor evidence="1">
        <name>Zn(2+)</name>
        <dbReference type="ChEBI" id="CHEBI:29105"/>
    </cofactor>
</comment>
<dbReference type="Pfam" id="PF00675">
    <property type="entry name" value="Peptidase_M16"/>
    <property type="match status" value="1"/>
</dbReference>
<evidence type="ECO:0000259" key="9">
    <source>
        <dbReference type="Pfam" id="PF00675"/>
    </source>
</evidence>
<dbReference type="PANTHER" id="PTHR43690">
    <property type="entry name" value="NARDILYSIN"/>
    <property type="match status" value="1"/>
</dbReference>
<dbReference type="InterPro" id="IPR011249">
    <property type="entry name" value="Metalloenz_LuxS/M16"/>
</dbReference>
<evidence type="ECO:0000256" key="8">
    <source>
        <dbReference type="RuleBase" id="RU004447"/>
    </source>
</evidence>
<feature type="domain" description="Peptidase M16 N-terminal" evidence="9">
    <location>
        <begin position="44"/>
        <end position="189"/>
    </location>
</feature>
<keyword evidence="4" id="KW-0479">Metal-binding</keyword>
<dbReference type="InterPro" id="IPR011765">
    <property type="entry name" value="Pept_M16_N"/>
</dbReference>
<evidence type="ECO:0000256" key="2">
    <source>
        <dbReference type="ARBA" id="ARBA00007261"/>
    </source>
</evidence>
<dbReference type="PANTHER" id="PTHR43690:SF17">
    <property type="entry name" value="PROTEIN YHJJ"/>
    <property type="match status" value="1"/>
</dbReference>
<dbReference type="GO" id="GO:0046872">
    <property type="term" value="F:metal ion binding"/>
    <property type="evidence" value="ECO:0007669"/>
    <property type="project" value="UniProtKB-KW"/>
</dbReference>
<dbReference type="GO" id="GO:0006508">
    <property type="term" value="P:proteolysis"/>
    <property type="evidence" value="ECO:0007669"/>
    <property type="project" value="UniProtKB-KW"/>
</dbReference>